<name>A0AAU7EGN7_9FLAO</name>
<feature type="chain" id="PRO_5043885031" evidence="1">
    <location>
        <begin position="19"/>
        <end position="669"/>
    </location>
</feature>
<dbReference type="Pfam" id="PF01841">
    <property type="entry name" value="Transglut_core"/>
    <property type="match status" value="1"/>
</dbReference>
<reference evidence="3" key="1">
    <citation type="submission" date="2024-04" db="EMBL/GenBank/DDBJ databases">
        <title>Mariniflexile litorale, isolated from the shallow sediments of the Sea of Japan.</title>
        <authorList>
            <person name="Romanenko L."/>
            <person name="Isaeva M."/>
        </authorList>
    </citation>
    <scope>NUCLEOTIDE SEQUENCE [LARGE SCALE GENOMIC DNA]</scope>
    <source>
        <strain evidence="3">KMM 9835</strain>
    </source>
</reference>
<dbReference type="Gene3D" id="3.10.620.30">
    <property type="match status" value="1"/>
</dbReference>
<dbReference type="Gene3D" id="2.60.120.1130">
    <property type="match status" value="1"/>
</dbReference>
<evidence type="ECO:0000256" key="1">
    <source>
        <dbReference type="SAM" id="SignalP"/>
    </source>
</evidence>
<dbReference type="RefSeq" id="WP_308990706.1">
    <property type="nucleotide sequence ID" value="NZ_CP155618.1"/>
</dbReference>
<evidence type="ECO:0000313" key="4">
    <source>
        <dbReference type="Proteomes" id="UP001224325"/>
    </source>
</evidence>
<dbReference type="KEGG" id="mlil:QLS71_004410"/>
<accession>A0AAU7EGN7</accession>
<dbReference type="Gene3D" id="2.60.40.3140">
    <property type="match status" value="1"/>
</dbReference>
<evidence type="ECO:0000313" key="3">
    <source>
        <dbReference type="EMBL" id="XBL15264.1"/>
    </source>
</evidence>
<feature type="domain" description="Transglutaminase-like" evidence="2">
    <location>
        <begin position="320"/>
        <end position="393"/>
    </location>
</feature>
<keyword evidence="4" id="KW-1185">Reference proteome</keyword>
<dbReference type="Proteomes" id="UP001224325">
    <property type="component" value="Chromosome"/>
</dbReference>
<sequence length="669" mass="76976">MRITTLFLIICFCMNSFAQNFSFGKVSKQELEEKFNPLDSFANAAYLHKYRRTYFQYDQEKGFVVVTEIFERIKIYTQEGFDYTTKKVSLYKSNRDQEEFSNLKAYTYNLIEGKIINEKLGKDGIFESELNKYLNQVKFTMPNIKVGSIIEYKYRVESPFIANIDDFVFQHDIPIHSLEASFEAPEYYNFKLLTKGFLSVIPKVEVRHGKITIMEKERSDGFSGPVKTTFSSSNLDFKKNVTSYSLTNVSALKEEPYVNNINNYCSAISYELSYVKYPQSPIKYYSTTWEDVVKTIFQSPSFDIELGKTGYFEEDIDALINSTSDPIMRASLIYNHVKHRVKWNGYYGKYTDGGVRKAYKDQVGNDAEINLMLTAMLRYAGLNANPVLVSTRHNGIPLFPTLDGYNYVVSAIETSNGVILLDATSKYSTPNILPIRTLNWEGRIVRDDKSSSTISLYPKEKSKNIVTIIANLKQNGNLEGAIRIAKTNYSAMTYREQYLETDKSQYLEKLENEYGGMEIDEFEVKNEMDLSNPVMESFKFTLEGQVDVIADKLYFSPLFFLKTKENPFKLEKREFPVDFGYSSSSRYMISVDLPEGYRVEVIPESVILALPDNLGAFKYNISVIGSKIQLVIDAEMNQAIISPIYYEALKEYFSKMIEKEAEQIVLTKV</sequence>
<feature type="signal peptide" evidence="1">
    <location>
        <begin position="1"/>
        <end position="18"/>
    </location>
</feature>
<dbReference type="EMBL" id="CP155618">
    <property type="protein sequence ID" value="XBL15264.1"/>
    <property type="molecule type" value="Genomic_DNA"/>
</dbReference>
<organism evidence="3 4">
    <name type="scientific">Mariniflexile litorale</name>
    <dbReference type="NCBI Taxonomy" id="3045158"/>
    <lineage>
        <taxon>Bacteria</taxon>
        <taxon>Pseudomonadati</taxon>
        <taxon>Bacteroidota</taxon>
        <taxon>Flavobacteriia</taxon>
        <taxon>Flavobacteriales</taxon>
        <taxon>Flavobacteriaceae</taxon>
        <taxon>Mariniflexile</taxon>
    </lineage>
</organism>
<dbReference type="AlphaFoldDB" id="A0AAU7EGN7"/>
<proteinExistence type="predicted"/>
<gene>
    <name evidence="3" type="ORF">QLS71_004410</name>
</gene>
<keyword evidence="1" id="KW-0732">Signal</keyword>
<dbReference type="InterPro" id="IPR002931">
    <property type="entry name" value="Transglutaminase-like"/>
</dbReference>
<protein>
    <submittedName>
        <fullName evidence="3">DUF3857 domain-containing protein</fullName>
    </submittedName>
</protein>
<evidence type="ECO:0000259" key="2">
    <source>
        <dbReference type="Pfam" id="PF01841"/>
    </source>
</evidence>